<gene>
    <name evidence="1" type="ORF">G4C57_004925</name>
</gene>
<comment type="caution">
    <text evidence="1">The sequence shown here is derived from an EMBL/GenBank/DDBJ whole genome shotgun (WGS) entry which is preliminary data.</text>
</comment>
<dbReference type="EMBL" id="DAARXV010000071">
    <property type="protein sequence ID" value="HAE4393773.1"/>
    <property type="molecule type" value="Genomic_DNA"/>
</dbReference>
<protein>
    <submittedName>
        <fullName evidence="1">Uncharacterized protein</fullName>
    </submittedName>
</protein>
<evidence type="ECO:0000313" key="1">
    <source>
        <dbReference type="EMBL" id="HAE4393773.1"/>
    </source>
</evidence>
<organism evidence="1">
    <name type="scientific">Salmonella enterica subsp. enterica serovar Schwarzengrund</name>
    <dbReference type="NCBI Taxonomy" id="340190"/>
    <lineage>
        <taxon>Bacteria</taxon>
        <taxon>Pseudomonadati</taxon>
        <taxon>Pseudomonadota</taxon>
        <taxon>Gammaproteobacteria</taxon>
        <taxon>Enterobacterales</taxon>
        <taxon>Enterobacteriaceae</taxon>
        <taxon>Salmonella</taxon>
    </lineage>
</organism>
<dbReference type="AlphaFoldDB" id="A0A731HLG1"/>
<reference evidence="1" key="1">
    <citation type="journal article" date="2018" name="Genome Biol.">
        <title>SKESA: strategic k-mer extension for scrupulous assemblies.</title>
        <authorList>
            <person name="Souvorov A."/>
            <person name="Agarwala R."/>
            <person name="Lipman D.J."/>
        </authorList>
    </citation>
    <scope>NUCLEOTIDE SEQUENCE</scope>
    <source>
        <strain evidence="1">11-2934</strain>
    </source>
</reference>
<name>A0A731HLG1_SALET</name>
<proteinExistence type="predicted"/>
<accession>A0A731HLG1</accession>
<reference evidence="1" key="2">
    <citation type="submission" date="2018-07" db="EMBL/GenBank/DDBJ databases">
        <authorList>
            <consortium name="NCBI Pathogen Detection Project"/>
        </authorList>
    </citation>
    <scope>NUCLEOTIDE SEQUENCE</scope>
    <source>
        <strain evidence="1">11-2934</strain>
    </source>
</reference>
<sequence length="46" mass="5182">MRPGWLSVPAAVFDMYFSFKSSMTVIGVCEFTFHLLQGTGQPPPRF</sequence>